<keyword evidence="2" id="KW-0472">Membrane</keyword>
<keyword evidence="2" id="KW-0812">Transmembrane</keyword>
<feature type="compositionally biased region" description="Polar residues" evidence="1">
    <location>
        <begin position="14"/>
        <end position="36"/>
    </location>
</feature>
<sequence>MSQKRFSFDDDFENTSNVSVSQGQDSLNDRSVTANSKNGKNKMKKKKKGKFKIKKWQIALIIFLLLIIIFIVYVFVAGSNEGPVYGDRCASLIAIDETKFDGIEDTIEADGNINSVNIEVDCRIIKISMDFIDNTTSDTAIQLATNALHTLDDSLGETKEEGSVYSNLFGTANGRGQYNVEFVLTSNGDSNFPMFGTKHPSSDEITFTGANVVDQAATDRANSTLNQSGQ</sequence>
<evidence type="ECO:0000256" key="2">
    <source>
        <dbReference type="SAM" id="Phobius"/>
    </source>
</evidence>
<evidence type="ECO:0000313" key="4">
    <source>
        <dbReference type="Proteomes" id="UP000886724"/>
    </source>
</evidence>
<feature type="region of interest" description="Disordered" evidence="1">
    <location>
        <begin position="1"/>
        <end position="46"/>
    </location>
</feature>
<reference evidence="3" key="1">
    <citation type="journal article" date="2021" name="PeerJ">
        <title>Extensive microbial diversity within the chicken gut microbiome revealed by metagenomics and culture.</title>
        <authorList>
            <person name="Gilroy R."/>
            <person name="Ravi A."/>
            <person name="Getino M."/>
            <person name="Pursley I."/>
            <person name="Horton D.L."/>
            <person name="Alikhan N.F."/>
            <person name="Baker D."/>
            <person name="Gharbi K."/>
            <person name="Hall N."/>
            <person name="Watson M."/>
            <person name="Adriaenssens E.M."/>
            <person name="Foster-Nyarko E."/>
            <person name="Jarju S."/>
            <person name="Secka A."/>
            <person name="Antonio M."/>
            <person name="Oren A."/>
            <person name="Chaudhuri R.R."/>
            <person name="La Ragione R."/>
            <person name="Hildebrand F."/>
            <person name="Pallen M.J."/>
        </authorList>
    </citation>
    <scope>NUCLEOTIDE SEQUENCE</scope>
    <source>
        <strain evidence="3">ChiGjej1B1-14440</strain>
    </source>
</reference>
<name>A0A9D2BN44_9FIRM</name>
<gene>
    <name evidence="3" type="ORF">H9980_09550</name>
</gene>
<comment type="caution">
    <text evidence="3">The sequence shown here is derived from an EMBL/GenBank/DDBJ whole genome shotgun (WGS) entry which is preliminary data.</text>
</comment>
<dbReference type="EMBL" id="DXET01000215">
    <property type="protein sequence ID" value="HIX82196.1"/>
    <property type="molecule type" value="Genomic_DNA"/>
</dbReference>
<keyword evidence="2" id="KW-1133">Transmembrane helix</keyword>
<evidence type="ECO:0000256" key="1">
    <source>
        <dbReference type="SAM" id="MobiDB-lite"/>
    </source>
</evidence>
<proteinExistence type="predicted"/>
<feature type="transmembrane region" description="Helical" evidence="2">
    <location>
        <begin position="56"/>
        <end position="76"/>
    </location>
</feature>
<protein>
    <submittedName>
        <fullName evidence="3">Uncharacterized protein</fullName>
    </submittedName>
</protein>
<evidence type="ECO:0000313" key="3">
    <source>
        <dbReference type="EMBL" id="HIX82196.1"/>
    </source>
</evidence>
<dbReference type="AlphaFoldDB" id="A0A9D2BN44"/>
<organism evidence="3 4">
    <name type="scientific">Candidatus Erysipelatoclostridium merdavium</name>
    <dbReference type="NCBI Taxonomy" id="2838566"/>
    <lineage>
        <taxon>Bacteria</taxon>
        <taxon>Bacillati</taxon>
        <taxon>Bacillota</taxon>
        <taxon>Erysipelotrichia</taxon>
        <taxon>Erysipelotrichales</taxon>
        <taxon>Erysipelotrichales incertae sedis</taxon>
    </lineage>
</organism>
<dbReference type="Proteomes" id="UP000886724">
    <property type="component" value="Unassembled WGS sequence"/>
</dbReference>
<reference evidence="3" key="2">
    <citation type="submission" date="2021-04" db="EMBL/GenBank/DDBJ databases">
        <authorList>
            <person name="Gilroy R."/>
        </authorList>
    </citation>
    <scope>NUCLEOTIDE SEQUENCE</scope>
    <source>
        <strain evidence="3">ChiGjej1B1-14440</strain>
    </source>
</reference>
<accession>A0A9D2BN44</accession>